<dbReference type="Pfam" id="PF02515">
    <property type="entry name" value="CoA_transf_3"/>
    <property type="match status" value="1"/>
</dbReference>
<evidence type="ECO:0000313" key="1">
    <source>
        <dbReference type="EMBL" id="TKD00778.1"/>
    </source>
</evidence>
<comment type="caution">
    <text evidence="1">The sequence shown here is derived from an EMBL/GenBank/DDBJ whole genome shotgun (WGS) entry which is preliminary data.</text>
</comment>
<dbReference type="Gene3D" id="3.30.1540.10">
    <property type="entry name" value="formyl-coa transferase, domain 3"/>
    <property type="match status" value="1"/>
</dbReference>
<organism evidence="1 2">
    <name type="scientific">Polyangium fumosum</name>
    <dbReference type="NCBI Taxonomy" id="889272"/>
    <lineage>
        <taxon>Bacteria</taxon>
        <taxon>Pseudomonadati</taxon>
        <taxon>Myxococcota</taxon>
        <taxon>Polyangia</taxon>
        <taxon>Polyangiales</taxon>
        <taxon>Polyangiaceae</taxon>
        <taxon>Polyangium</taxon>
    </lineage>
</organism>
<protein>
    <submittedName>
        <fullName evidence="1">CoA transferase</fullName>
    </submittedName>
</protein>
<dbReference type="EMBL" id="SSMQ01000044">
    <property type="protein sequence ID" value="TKD00778.1"/>
    <property type="molecule type" value="Genomic_DNA"/>
</dbReference>
<gene>
    <name evidence="1" type="ORF">E8A74_33170</name>
</gene>
<dbReference type="Gene3D" id="3.40.50.10540">
    <property type="entry name" value="Crotonobetainyl-coa:carnitine coa-transferase, domain 1"/>
    <property type="match status" value="1"/>
</dbReference>
<dbReference type="RefSeq" id="WP_136933131.1">
    <property type="nucleotide sequence ID" value="NZ_SSMQ01000044.1"/>
</dbReference>
<name>A0A4U1J2F3_9BACT</name>
<dbReference type="InterPro" id="IPR050509">
    <property type="entry name" value="CoA-transferase_III"/>
</dbReference>
<evidence type="ECO:0000313" key="2">
    <source>
        <dbReference type="Proteomes" id="UP000309215"/>
    </source>
</evidence>
<keyword evidence="2" id="KW-1185">Reference proteome</keyword>
<dbReference type="Proteomes" id="UP000309215">
    <property type="component" value="Unassembled WGS sequence"/>
</dbReference>
<accession>A0A4U1J2F3</accession>
<dbReference type="InterPro" id="IPR003673">
    <property type="entry name" value="CoA-Trfase_fam_III"/>
</dbReference>
<dbReference type="InterPro" id="IPR044855">
    <property type="entry name" value="CoA-Trfase_III_dom3_sf"/>
</dbReference>
<dbReference type="PANTHER" id="PTHR48228">
    <property type="entry name" value="SUCCINYL-COA--D-CITRAMALATE COA-TRANSFERASE"/>
    <property type="match status" value="1"/>
</dbReference>
<dbReference type="GO" id="GO:0016740">
    <property type="term" value="F:transferase activity"/>
    <property type="evidence" value="ECO:0007669"/>
    <property type="project" value="UniProtKB-KW"/>
</dbReference>
<dbReference type="SUPFAM" id="SSF89796">
    <property type="entry name" value="CoA-transferase family III (CaiB/BaiF)"/>
    <property type="match status" value="1"/>
</dbReference>
<dbReference type="InterPro" id="IPR023606">
    <property type="entry name" value="CoA-Trfase_III_dom_1_sf"/>
</dbReference>
<proteinExistence type="predicted"/>
<keyword evidence="1" id="KW-0808">Transferase</keyword>
<reference evidence="1 2" key="1">
    <citation type="submission" date="2019-04" db="EMBL/GenBank/DDBJ databases">
        <authorList>
            <person name="Li Y."/>
            <person name="Wang J."/>
        </authorList>
    </citation>
    <scope>NUCLEOTIDE SEQUENCE [LARGE SCALE GENOMIC DNA]</scope>
    <source>
        <strain evidence="1 2">DSM 14668</strain>
    </source>
</reference>
<dbReference type="AlphaFoldDB" id="A0A4U1J2F3"/>
<dbReference type="OrthoDB" id="9781472at2"/>
<sequence length="390" mass="41938">MRPLVGKRILDLSRLLPGPFATLVLADLGATVDKIEDLAGGDYLRHMPPAVAGESAAFQLLNRGKRSALLDLKRPEGRAVFERLVGSYDVLFEQFRPGVLDRLGLGHDVLRRKFPKLVICALTGYGQEGPLKHRAGHDIDYLARGGLLGSQGPEDGPPQPPGFQLADVSGGMWSVIAILAALAERDRTGEGRVLDISMTDGILGFATATLGAALAGETRPRGGDTLVGGIAPYGTYVSKDGHPFALGALEPKFWISFCTAAGIEPRMEALLPGPHQAEIKATVRDAFAQKTRDEWIAIGASHDCCLEPVVLPNELRDDPLMKARELFFDIPSPRGDIPQVRLPVTPRDVAFAPPPRSGEHTRVIFREAGFSDAEIDDLVRAGVLRQGESG</sequence>
<dbReference type="PANTHER" id="PTHR48228:SF5">
    <property type="entry name" value="ALPHA-METHYLACYL-COA RACEMASE"/>
    <property type="match status" value="1"/>
</dbReference>